<keyword evidence="5" id="KW-1185">Reference proteome</keyword>
<dbReference type="InterPro" id="IPR036388">
    <property type="entry name" value="WH-like_DNA-bd_sf"/>
</dbReference>
<dbReference type="InterPro" id="IPR036390">
    <property type="entry name" value="WH_DNA-bd_sf"/>
</dbReference>
<evidence type="ECO:0000259" key="2">
    <source>
        <dbReference type="Pfam" id="PF01051"/>
    </source>
</evidence>
<dbReference type="Pfam" id="PF21205">
    <property type="entry name" value="Rep3_C"/>
    <property type="match status" value="1"/>
</dbReference>
<protein>
    <submittedName>
        <fullName evidence="3">Replication initiation protein</fullName>
    </submittedName>
</protein>
<dbReference type="EMBL" id="VJMZ01000005">
    <property type="protein sequence ID" value="TRM08330.1"/>
    <property type="molecule type" value="Genomic_DNA"/>
</dbReference>
<comment type="caution">
    <text evidence="3">The sequence shown here is derived from an EMBL/GenBank/DDBJ whole genome shotgun (WGS) entry which is preliminary data.</text>
</comment>
<dbReference type="GO" id="GO:0006270">
    <property type="term" value="P:DNA replication initiation"/>
    <property type="evidence" value="ECO:0007669"/>
    <property type="project" value="InterPro"/>
</dbReference>
<dbReference type="Gene3D" id="1.10.10.10">
    <property type="entry name" value="Winged helix-like DNA-binding domain superfamily/Winged helix DNA-binding domain"/>
    <property type="match status" value="2"/>
</dbReference>
<sequence>MARKNSKKQLFDNENSIKKSNELSMAKLSHGLTLNQMQLLAYAIYATQQDGKTQFHKVDFEKKFSLTKYNTEDAYQDSDKITSLKFSVEDLNNNKFRFQNVFSSMEYDNGLFIFEWNPKMVTHILELKEKYVLTDLTITAQFKSSYSWILYDYLRAHYGYWHKPLSKETLMKLFGVENVKTYQNNTARFKYSVLDFAIKEINEYTELEVKYKEEKQGRKIVGFDLIWSSGIIVKSATKKQIKELKTVVDMILEDGYRFADLNDADNREHAISMVREIESMVIHTQEPICITKDRADKLMFKAQDHLRILHNYLELENQPRKRKDVYYDWINDA</sequence>
<dbReference type="SUPFAM" id="SSF46785">
    <property type="entry name" value="Winged helix' DNA-binding domain"/>
    <property type="match status" value="2"/>
</dbReference>
<evidence type="ECO:0000313" key="3">
    <source>
        <dbReference type="EMBL" id="TRM08321.1"/>
    </source>
</evidence>
<name>A0A549Y8V5_9BACI</name>
<dbReference type="EMBL" id="VJMZ01000005">
    <property type="protein sequence ID" value="TRM08321.1"/>
    <property type="molecule type" value="Genomic_DNA"/>
</dbReference>
<reference evidence="3 5" key="1">
    <citation type="submission" date="2019-07" db="EMBL/GenBank/DDBJ databases">
        <title>Genomic analysis of Lentibacillus sp. NKC851-2.</title>
        <authorList>
            <person name="Oh Y.J."/>
        </authorList>
    </citation>
    <scope>NUCLEOTIDE SEQUENCE [LARGE SCALE GENOMIC DNA]</scope>
    <source>
        <strain evidence="3 5">NKC851-2</strain>
    </source>
</reference>
<dbReference type="AlphaFoldDB" id="A0A549Y8V5"/>
<evidence type="ECO:0000313" key="5">
    <source>
        <dbReference type="Proteomes" id="UP000319280"/>
    </source>
</evidence>
<evidence type="ECO:0000256" key="1">
    <source>
        <dbReference type="ARBA" id="ARBA00038283"/>
    </source>
</evidence>
<organism evidence="3 5">
    <name type="scientific">Lentibacillus cibarius</name>
    <dbReference type="NCBI Taxonomy" id="2583219"/>
    <lineage>
        <taxon>Bacteria</taxon>
        <taxon>Bacillati</taxon>
        <taxon>Bacillota</taxon>
        <taxon>Bacilli</taxon>
        <taxon>Bacillales</taxon>
        <taxon>Bacillaceae</taxon>
        <taxon>Lentibacillus</taxon>
    </lineage>
</organism>
<dbReference type="Proteomes" id="UP000319280">
    <property type="component" value="Unassembled WGS sequence"/>
</dbReference>
<accession>A0A549Y8V5</accession>
<dbReference type="RefSeq" id="WP_142792173.1">
    <property type="nucleotide sequence ID" value="NZ_VJMZ01000005.1"/>
</dbReference>
<comment type="similarity">
    <text evidence="1">Belongs to the initiator RepB protein family.</text>
</comment>
<feature type="domain" description="Initiator Rep protein WH1" evidence="2">
    <location>
        <begin position="17"/>
        <end position="154"/>
    </location>
</feature>
<dbReference type="InterPro" id="IPR000525">
    <property type="entry name" value="Initiator_Rep_WH1"/>
</dbReference>
<evidence type="ECO:0000313" key="4">
    <source>
        <dbReference type="EMBL" id="TRM08330.1"/>
    </source>
</evidence>
<dbReference type="Pfam" id="PF01051">
    <property type="entry name" value="Rep3_N"/>
    <property type="match status" value="1"/>
</dbReference>
<dbReference type="GO" id="GO:0003887">
    <property type="term" value="F:DNA-directed DNA polymerase activity"/>
    <property type="evidence" value="ECO:0007669"/>
    <property type="project" value="InterPro"/>
</dbReference>
<gene>
    <name evidence="3" type="ORF">FH966_16890</name>
    <name evidence="4" type="ORF">FH966_16935</name>
</gene>
<proteinExistence type="inferred from homology"/>